<gene>
    <name evidence="1" type="ORF">H9698_08735</name>
</gene>
<dbReference type="InterPro" id="IPR024232">
    <property type="entry name" value="SpoIIIAH"/>
</dbReference>
<evidence type="ECO:0000313" key="1">
    <source>
        <dbReference type="EMBL" id="HJC72860.1"/>
    </source>
</evidence>
<dbReference type="Pfam" id="PF12685">
    <property type="entry name" value="SpoIIIAH"/>
    <property type="match status" value="1"/>
</dbReference>
<evidence type="ECO:0000313" key="2">
    <source>
        <dbReference type="Proteomes" id="UP000823918"/>
    </source>
</evidence>
<dbReference type="InterPro" id="IPR038503">
    <property type="entry name" value="SpoIIIAH_sf"/>
</dbReference>
<name>A0A9D2Q7K0_9FIRM</name>
<dbReference type="Gene3D" id="1.10.287.4300">
    <property type="entry name" value="Stage III sporulation protein AH-like"/>
    <property type="match status" value="1"/>
</dbReference>
<organism evidence="1 2">
    <name type="scientific">Candidatus Ruthenibacterium merdavium</name>
    <dbReference type="NCBI Taxonomy" id="2838752"/>
    <lineage>
        <taxon>Bacteria</taxon>
        <taxon>Bacillati</taxon>
        <taxon>Bacillota</taxon>
        <taxon>Clostridia</taxon>
        <taxon>Eubacteriales</taxon>
        <taxon>Oscillospiraceae</taxon>
        <taxon>Ruthenibacterium</taxon>
    </lineage>
</organism>
<dbReference type="EMBL" id="DWWA01000045">
    <property type="protein sequence ID" value="HJC72860.1"/>
    <property type="molecule type" value="Genomic_DNA"/>
</dbReference>
<accession>A0A9D2Q7K0</accession>
<proteinExistence type="predicted"/>
<protein>
    <submittedName>
        <fullName evidence="1">SpoIIIAH-like family protein</fullName>
    </submittedName>
</protein>
<reference evidence="1" key="1">
    <citation type="journal article" date="2021" name="PeerJ">
        <title>Extensive microbial diversity within the chicken gut microbiome revealed by metagenomics and culture.</title>
        <authorList>
            <person name="Gilroy R."/>
            <person name="Ravi A."/>
            <person name="Getino M."/>
            <person name="Pursley I."/>
            <person name="Horton D.L."/>
            <person name="Alikhan N.F."/>
            <person name="Baker D."/>
            <person name="Gharbi K."/>
            <person name="Hall N."/>
            <person name="Watson M."/>
            <person name="Adriaenssens E.M."/>
            <person name="Foster-Nyarko E."/>
            <person name="Jarju S."/>
            <person name="Secka A."/>
            <person name="Antonio M."/>
            <person name="Oren A."/>
            <person name="Chaudhuri R.R."/>
            <person name="La Ragione R."/>
            <person name="Hildebrand F."/>
            <person name="Pallen M.J."/>
        </authorList>
    </citation>
    <scope>NUCLEOTIDE SEQUENCE</scope>
    <source>
        <strain evidence="1">5933</strain>
    </source>
</reference>
<comment type="caution">
    <text evidence="1">The sequence shown here is derived from an EMBL/GenBank/DDBJ whole genome shotgun (WGS) entry which is preliminary data.</text>
</comment>
<dbReference type="AlphaFoldDB" id="A0A9D2Q7K0"/>
<sequence>MKSAKSKRQLTLLTLVAALGVAVYLNWEYAKNDSPYAMQEAAAVNATVETEEEQPVLEALPDKNYGDAQLVSAGAESTDSYFEQARLSRTKTRDEALDKMQSTLKNTQLTDAEKKTITENLTAVIEGITLESDIENLIKAKGFADCVAFLEDSSANIAVKTGSEGLSKAEVAQIRDIVINKGGVQAQNISIVEVK</sequence>
<reference evidence="1" key="2">
    <citation type="submission" date="2021-04" db="EMBL/GenBank/DDBJ databases">
        <authorList>
            <person name="Gilroy R."/>
        </authorList>
    </citation>
    <scope>NUCLEOTIDE SEQUENCE</scope>
    <source>
        <strain evidence="1">5933</strain>
    </source>
</reference>
<dbReference type="Proteomes" id="UP000823918">
    <property type="component" value="Unassembled WGS sequence"/>
</dbReference>